<name>A0AAV4XMT3_CAEEX</name>
<keyword evidence="3" id="KW-1185">Reference proteome</keyword>
<evidence type="ECO:0000256" key="1">
    <source>
        <dbReference type="SAM" id="MobiDB-lite"/>
    </source>
</evidence>
<comment type="caution">
    <text evidence="2">The sequence shown here is derived from an EMBL/GenBank/DDBJ whole genome shotgun (WGS) entry which is preliminary data.</text>
</comment>
<organism evidence="2 3">
    <name type="scientific">Caerostris extrusa</name>
    <name type="common">Bark spider</name>
    <name type="synonym">Caerostris bankana</name>
    <dbReference type="NCBI Taxonomy" id="172846"/>
    <lineage>
        <taxon>Eukaryota</taxon>
        <taxon>Metazoa</taxon>
        <taxon>Ecdysozoa</taxon>
        <taxon>Arthropoda</taxon>
        <taxon>Chelicerata</taxon>
        <taxon>Arachnida</taxon>
        <taxon>Araneae</taxon>
        <taxon>Araneomorphae</taxon>
        <taxon>Entelegynae</taxon>
        <taxon>Araneoidea</taxon>
        <taxon>Araneidae</taxon>
        <taxon>Caerostris</taxon>
    </lineage>
</organism>
<proteinExistence type="predicted"/>
<accession>A0AAV4XMT3</accession>
<dbReference type="Proteomes" id="UP001054945">
    <property type="component" value="Unassembled WGS sequence"/>
</dbReference>
<reference evidence="2 3" key="1">
    <citation type="submission" date="2021-06" db="EMBL/GenBank/DDBJ databases">
        <title>Caerostris extrusa draft genome.</title>
        <authorList>
            <person name="Kono N."/>
            <person name="Arakawa K."/>
        </authorList>
    </citation>
    <scope>NUCLEOTIDE SEQUENCE [LARGE SCALE GENOMIC DNA]</scope>
</reference>
<evidence type="ECO:0000313" key="2">
    <source>
        <dbReference type="EMBL" id="GIY96442.1"/>
    </source>
</evidence>
<dbReference type="AlphaFoldDB" id="A0AAV4XMT3"/>
<gene>
    <name evidence="2" type="ORF">CEXT_226511</name>
</gene>
<dbReference type="EMBL" id="BPLR01000658">
    <property type="protein sequence ID" value="GIY96442.1"/>
    <property type="molecule type" value="Genomic_DNA"/>
</dbReference>
<feature type="region of interest" description="Disordered" evidence="1">
    <location>
        <begin position="1"/>
        <end position="25"/>
    </location>
</feature>
<feature type="non-terminal residue" evidence="2">
    <location>
        <position position="1"/>
    </location>
</feature>
<protein>
    <submittedName>
        <fullName evidence="2">Uncharacterized protein</fullName>
    </submittedName>
</protein>
<evidence type="ECO:0000313" key="3">
    <source>
        <dbReference type="Proteomes" id="UP001054945"/>
    </source>
</evidence>
<sequence length="25" mass="2769">DIHTRGALRNPHHSDSPNPDHSNHG</sequence>
<feature type="compositionally biased region" description="Polar residues" evidence="1">
    <location>
        <begin position="16"/>
        <end position="25"/>
    </location>
</feature>